<comment type="caution">
    <text evidence="1">The sequence shown here is derived from an EMBL/GenBank/DDBJ whole genome shotgun (WGS) entry which is preliminary data.</text>
</comment>
<accession>A0ABP9V3B4</accession>
<keyword evidence="2" id="KW-1185">Reference proteome</keyword>
<sequence>MSQTPKTTDNDKNHPWSMQISIRYLDESVCKADLWLGNSHYGFEFDDSPFDLITRSLSDLVNEVPESNFILRDEFQPFLWIIKQNASQKHLLEVEIRSHNPSLDPNNLSKEYQTIAQFTVARDFFIESFLIELEKIATQLSYPRFAKNRDSGTFPWQTIAEIRQNHRRWKKTQRQG</sequence>
<protein>
    <submittedName>
        <fullName evidence="1">Uncharacterized protein</fullName>
    </submittedName>
</protein>
<reference evidence="1 2" key="1">
    <citation type="submission" date="2024-02" db="EMBL/GenBank/DDBJ databases">
        <title>Rubritalea halochordaticola NBRC 107102.</title>
        <authorList>
            <person name="Ichikawa N."/>
            <person name="Katano-Makiyama Y."/>
            <person name="Hidaka K."/>
        </authorList>
    </citation>
    <scope>NUCLEOTIDE SEQUENCE [LARGE SCALE GENOMIC DNA]</scope>
    <source>
        <strain evidence="1 2">NBRC 107102</strain>
    </source>
</reference>
<dbReference type="EMBL" id="BAABRL010000003">
    <property type="protein sequence ID" value="GAA5495127.1"/>
    <property type="molecule type" value="Genomic_DNA"/>
</dbReference>
<dbReference type="Proteomes" id="UP001424741">
    <property type="component" value="Unassembled WGS sequence"/>
</dbReference>
<organism evidence="1 2">
    <name type="scientific">Rubritalea halochordaticola</name>
    <dbReference type="NCBI Taxonomy" id="714537"/>
    <lineage>
        <taxon>Bacteria</taxon>
        <taxon>Pseudomonadati</taxon>
        <taxon>Verrucomicrobiota</taxon>
        <taxon>Verrucomicrobiia</taxon>
        <taxon>Verrucomicrobiales</taxon>
        <taxon>Rubritaleaceae</taxon>
        <taxon>Rubritalea</taxon>
    </lineage>
</organism>
<proteinExistence type="predicted"/>
<dbReference type="RefSeq" id="WP_346187970.1">
    <property type="nucleotide sequence ID" value="NZ_BAABRL010000003.1"/>
</dbReference>
<gene>
    <name evidence="1" type="ORF">Rhal01_01299</name>
</gene>
<name>A0ABP9V3B4_9BACT</name>
<evidence type="ECO:0000313" key="1">
    <source>
        <dbReference type="EMBL" id="GAA5495127.1"/>
    </source>
</evidence>
<evidence type="ECO:0000313" key="2">
    <source>
        <dbReference type="Proteomes" id="UP001424741"/>
    </source>
</evidence>